<dbReference type="Pfam" id="PF00106">
    <property type="entry name" value="adh_short"/>
    <property type="match status" value="1"/>
</dbReference>
<name>A0A5C3QDJ3_9AGAR</name>
<evidence type="ECO:0008006" key="6">
    <source>
        <dbReference type="Google" id="ProtNLM"/>
    </source>
</evidence>
<dbReference type="SUPFAM" id="SSF51735">
    <property type="entry name" value="NAD(P)-binding Rossmann-fold domains"/>
    <property type="match status" value="1"/>
</dbReference>
<sequence>MLDWKCERGEFVVGIPISPVFRYGSASYGRRIARLLRVFFTWEIAFPPKDIPHLKGKVALVTGANSGIGYEITKALLAVDATVYLAGRNPAHINEAADQLEKEVGRKPKALNVDLNDLRSVKRAGEEFLGCVISRLRGSRSGEGDVDHDDVGVGRRRSCICCLIMRTSSHSVVLEVSGRVRMGVQGRGG</sequence>
<dbReference type="PANTHER" id="PTHR24320">
    <property type="entry name" value="RETINOL DEHYDROGENASE"/>
    <property type="match status" value="1"/>
</dbReference>
<comment type="similarity">
    <text evidence="1">Belongs to the short-chain dehydrogenases/reductases (SDR) family.</text>
</comment>
<gene>
    <name evidence="4" type="ORF">BDV98DRAFT_174108</name>
</gene>
<dbReference type="Proteomes" id="UP000305067">
    <property type="component" value="Unassembled WGS sequence"/>
</dbReference>
<proteinExistence type="inferred from homology"/>
<dbReference type="EMBL" id="ML178834">
    <property type="protein sequence ID" value="TFK99227.1"/>
    <property type="molecule type" value="Genomic_DNA"/>
</dbReference>
<dbReference type="Gene3D" id="3.40.50.720">
    <property type="entry name" value="NAD(P)-binding Rossmann-like Domain"/>
    <property type="match status" value="1"/>
</dbReference>
<evidence type="ECO:0000313" key="5">
    <source>
        <dbReference type="Proteomes" id="UP000305067"/>
    </source>
</evidence>
<dbReference type="PANTHER" id="PTHR24320:SF282">
    <property type="entry name" value="WW DOMAIN-CONTAINING OXIDOREDUCTASE"/>
    <property type="match status" value="1"/>
</dbReference>
<accession>A0A5C3QDJ3</accession>
<keyword evidence="3" id="KW-0560">Oxidoreductase</keyword>
<evidence type="ECO:0000256" key="2">
    <source>
        <dbReference type="ARBA" id="ARBA00022857"/>
    </source>
</evidence>
<dbReference type="GO" id="GO:0016491">
    <property type="term" value="F:oxidoreductase activity"/>
    <property type="evidence" value="ECO:0007669"/>
    <property type="project" value="UniProtKB-KW"/>
</dbReference>
<reference evidence="4 5" key="1">
    <citation type="journal article" date="2019" name="Nat. Ecol. Evol.">
        <title>Megaphylogeny resolves global patterns of mushroom evolution.</title>
        <authorList>
            <person name="Varga T."/>
            <person name="Krizsan K."/>
            <person name="Foldi C."/>
            <person name="Dima B."/>
            <person name="Sanchez-Garcia M."/>
            <person name="Sanchez-Ramirez S."/>
            <person name="Szollosi G.J."/>
            <person name="Szarkandi J.G."/>
            <person name="Papp V."/>
            <person name="Albert L."/>
            <person name="Andreopoulos W."/>
            <person name="Angelini C."/>
            <person name="Antonin V."/>
            <person name="Barry K.W."/>
            <person name="Bougher N.L."/>
            <person name="Buchanan P."/>
            <person name="Buyck B."/>
            <person name="Bense V."/>
            <person name="Catcheside P."/>
            <person name="Chovatia M."/>
            <person name="Cooper J."/>
            <person name="Damon W."/>
            <person name="Desjardin D."/>
            <person name="Finy P."/>
            <person name="Geml J."/>
            <person name="Haridas S."/>
            <person name="Hughes K."/>
            <person name="Justo A."/>
            <person name="Karasinski D."/>
            <person name="Kautmanova I."/>
            <person name="Kiss B."/>
            <person name="Kocsube S."/>
            <person name="Kotiranta H."/>
            <person name="LaButti K.M."/>
            <person name="Lechner B.E."/>
            <person name="Liimatainen K."/>
            <person name="Lipzen A."/>
            <person name="Lukacs Z."/>
            <person name="Mihaltcheva S."/>
            <person name="Morgado L.N."/>
            <person name="Niskanen T."/>
            <person name="Noordeloos M.E."/>
            <person name="Ohm R.A."/>
            <person name="Ortiz-Santana B."/>
            <person name="Ovrebo C."/>
            <person name="Racz N."/>
            <person name="Riley R."/>
            <person name="Savchenko A."/>
            <person name="Shiryaev A."/>
            <person name="Soop K."/>
            <person name="Spirin V."/>
            <person name="Szebenyi C."/>
            <person name="Tomsovsky M."/>
            <person name="Tulloss R.E."/>
            <person name="Uehling J."/>
            <person name="Grigoriev I.V."/>
            <person name="Vagvolgyi C."/>
            <person name="Papp T."/>
            <person name="Martin F.M."/>
            <person name="Miettinen O."/>
            <person name="Hibbett D.S."/>
            <person name="Nagy L.G."/>
        </authorList>
    </citation>
    <scope>NUCLEOTIDE SEQUENCE [LARGE SCALE GENOMIC DNA]</scope>
    <source>
        <strain evidence="4 5">CBS 309.79</strain>
    </source>
</reference>
<keyword evidence="5" id="KW-1185">Reference proteome</keyword>
<evidence type="ECO:0000256" key="1">
    <source>
        <dbReference type="ARBA" id="ARBA00006484"/>
    </source>
</evidence>
<dbReference type="OrthoDB" id="191139at2759"/>
<protein>
    <recommendedName>
        <fullName evidence="6">NAD(P)-binding protein</fullName>
    </recommendedName>
</protein>
<evidence type="ECO:0000313" key="4">
    <source>
        <dbReference type="EMBL" id="TFK99227.1"/>
    </source>
</evidence>
<organism evidence="4 5">
    <name type="scientific">Pterulicium gracile</name>
    <dbReference type="NCBI Taxonomy" id="1884261"/>
    <lineage>
        <taxon>Eukaryota</taxon>
        <taxon>Fungi</taxon>
        <taxon>Dikarya</taxon>
        <taxon>Basidiomycota</taxon>
        <taxon>Agaricomycotina</taxon>
        <taxon>Agaricomycetes</taxon>
        <taxon>Agaricomycetidae</taxon>
        <taxon>Agaricales</taxon>
        <taxon>Pleurotineae</taxon>
        <taxon>Pterulaceae</taxon>
        <taxon>Pterulicium</taxon>
    </lineage>
</organism>
<dbReference type="STRING" id="1884261.A0A5C3QDJ3"/>
<evidence type="ECO:0000256" key="3">
    <source>
        <dbReference type="ARBA" id="ARBA00023002"/>
    </source>
</evidence>
<dbReference type="AlphaFoldDB" id="A0A5C3QDJ3"/>
<dbReference type="InterPro" id="IPR036291">
    <property type="entry name" value="NAD(P)-bd_dom_sf"/>
</dbReference>
<dbReference type="InterPro" id="IPR002347">
    <property type="entry name" value="SDR_fam"/>
</dbReference>
<keyword evidence="2" id="KW-0521">NADP</keyword>